<dbReference type="AlphaFoldDB" id="A0A6P7GKQ2"/>
<accession>A0A6P7GKQ2</accession>
<organism evidence="1">
    <name type="scientific">Diabrotica virgifera virgifera</name>
    <name type="common">western corn rootworm</name>
    <dbReference type="NCBI Taxonomy" id="50390"/>
    <lineage>
        <taxon>Eukaryota</taxon>
        <taxon>Metazoa</taxon>
        <taxon>Ecdysozoa</taxon>
        <taxon>Arthropoda</taxon>
        <taxon>Hexapoda</taxon>
        <taxon>Insecta</taxon>
        <taxon>Pterygota</taxon>
        <taxon>Neoptera</taxon>
        <taxon>Endopterygota</taxon>
        <taxon>Coleoptera</taxon>
        <taxon>Polyphaga</taxon>
        <taxon>Cucujiformia</taxon>
        <taxon>Chrysomeloidea</taxon>
        <taxon>Chrysomelidae</taxon>
        <taxon>Galerucinae</taxon>
        <taxon>Diabroticina</taxon>
        <taxon>Diabroticites</taxon>
        <taxon>Diabrotica</taxon>
    </lineage>
</organism>
<evidence type="ECO:0000313" key="1">
    <source>
        <dbReference type="RefSeq" id="XP_028144360.1"/>
    </source>
</evidence>
<dbReference type="InParanoid" id="A0A6P7GKQ2"/>
<reference evidence="1" key="1">
    <citation type="submission" date="2025-08" db="UniProtKB">
        <authorList>
            <consortium name="RefSeq"/>
        </authorList>
    </citation>
    <scope>IDENTIFICATION</scope>
    <source>
        <tissue evidence="1">Whole insect</tissue>
    </source>
</reference>
<dbReference type="RefSeq" id="XP_028144360.1">
    <property type="nucleotide sequence ID" value="XM_028288559.1"/>
</dbReference>
<gene>
    <name evidence="1" type="primary">LOC114337976</name>
</gene>
<name>A0A6P7GKQ2_DIAVI</name>
<sequence length="262" mass="30416">MDLRNTIATDLVTIKSWCDSNLLLFNVSKTKVLPYNSMMQPLVLNNNSLEVVESVKFLGLIVDKSLKWNLHIDALHKKLSSACFALRSVATEMNLSTSRTVYYALFESHLRYALPFWGTCCATQFERIFKLQKRALRYSLRLNSRVHCQEFFKKFKILTLPSLFVFESVCLIRKHASEGPDRPTHNYPLRNVEHNLYLPTPRSELVKCSIQYNSRKMYNHLPSNIKSIAAFPAFRKALKAYLLERAFYTVNDFFINDLNSAN</sequence>
<dbReference type="PANTHER" id="PTHR33332">
    <property type="entry name" value="REVERSE TRANSCRIPTASE DOMAIN-CONTAINING PROTEIN"/>
    <property type="match status" value="1"/>
</dbReference>
<protein>
    <submittedName>
        <fullName evidence="1">Uncharacterized protein LOC114337976</fullName>
    </submittedName>
</protein>
<proteinExistence type="predicted"/>